<evidence type="ECO:0000256" key="5">
    <source>
        <dbReference type="ARBA" id="ARBA00023002"/>
    </source>
</evidence>
<evidence type="ECO:0000256" key="1">
    <source>
        <dbReference type="ARBA" id="ARBA00000068"/>
    </source>
</evidence>
<dbReference type="AlphaFoldDB" id="A0A7S2RIA9"/>
<gene>
    <name evidence="10" type="ORF">EANT1437_LOCUS6899</name>
</gene>
<keyword evidence="5 9" id="KW-0560">Oxidoreductase</keyword>
<evidence type="ECO:0000256" key="7">
    <source>
        <dbReference type="ARBA" id="ARBA00023033"/>
    </source>
</evidence>
<protein>
    <recommendedName>
        <fullName evidence="9">Deoxyhypusine hydroxylase</fullName>
        <shortName evidence="9">DOHH</shortName>
        <ecNumber evidence="9">1.14.99.29</ecNumber>
    </recommendedName>
    <alternativeName>
        <fullName evidence="9">Deoxyhypusine dioxygenase</fullName>
    </alternativeName>
    <alternativeName>
        <fullName evidence="9">Deoxyhypusine monooxygenase</fullName>
    </alternativeName>
</protein>
<dbReference type="PANTHER" id="PTHR12697:SF5">
    <property type="entry name" value="DEOXYHYPUSINE HYDROXYLASE"/>
    <property type="match status" value="1"/>
</dbReference>
<dbReference type="Pfam" id="PF13646">
    <property type="entry name" value="HEAT_2"/>
    <property type="match status" value="2"/>
</dbReference>
<keyword evidence="8 9" id="KW-0386">Hypusine biosynthesis</keyword>
<comment type="similarity">
    <text evidence="9">Belongs to the deoxyhypusine hydroxylase family.</text>
</comment>
<evidence type="ECO:0000256" key="3">
    <source>
        <dbReference type="ARBA" id="ARBA00022723"/>
    </source>
</evidence>
<feature type="binding site" evidence="9">
    <location>
        <position position="119"/>
    </location>
    <ligand>
        <name>Fe cation</name>
        <dbReference type="ChEBI" id="CHEBI:24875"/>
        <label>1</label>
    </ligand>
</feature>
<dbReference type="UniPathway" id="UPA00354"/>
<feature type="binding site" evidence="9">
    <location>
        <position position="251"/>
    </location>
    <ligand>
        <name>Fe cation</name>
        <dbReference type="ChEBI" id="CHEBI:24875"/>
        <label>2</label>
    </ligand>
</feature>
<dbReference type="EMBL" id="HBHI01013453">
    <property type="protein sequence ID" value="CAD9670846.1"/>
    <property type="molecule type" value="Transcribed_RNA"/>
</dbReference>
<dbReference type="InterPro" id="IPR016024">
    <property type="entry name" value="ARM-type_fold"/>
</dbReference>
<keyword evidence="7 9" id="KW-0503">Monooxygenase</keyword>
<organism evidence="10">
    <name type="scientific">Eucampia antarctica</name>
    <dbReference type="NCBI Taxonomy" id="49252"/>
    <lineage>
        <taxon>Eukaryota</taxon>
        <taxon>Sar</taxon>
        <taxon>Stramenopiles</taxon>
        <taxon>Ochrophyta</taxon>
        <taxon>Bacillariophyta</taxon>
        <taxon>Mediophyceae</taxon>
        <taxon>Biddulphiophycidae</taxon>
        <taxon>Hemiaulales</taxon>
        <taxon>Hemiaulaceae</taxon>
        <taxon>Eucampia</taxon>
    </lineage>
</organism>
<dbReference type="SUPFAM" id="SSF48371">
    <property type="entry name" value="ARM repeat"/>
    <property type="match status" value="1"/>
</dbReference>
<feature type="binding site" evidence="9">
    <location>
        <position position="284"/>
    </location>
    <ligand>
        <name>Fe cation</name>
        <dbReference type="ChEBI" id="CHEBI:24875"/>
        <label>2</label>
    </ligand>
</feature>
<dbReference type="GO" id="GO:0019135">
    <property type="term" value="F:deoxyhypusine monooxygenase activity"/>
    <property type="evidence" value="ECO:0007669"/>
    <property type="project" value="UniProtKB-UniRule"/>
</dbReference>
<proteinExistence type="inferred from homology"/>
<dbReference type="SMART" id="SM00567">
    <property type="entry name" value="EZ_HEAT"/>
    <property type="match status" value="5"/>
</dbReference>
<name>A0A7S2RIA9_9STRA</name>
<dbReference type="Gene3D" id="1.25.10.10">
    <property type="entry name" value="Leucine-rich Repeat Variant"/>
    <property type="match status" value="2"/>
</dbReference>
<evidence type="ECO:0000313" key="10">
    <source>
        <dbReference type="EMBL" id="CAD9670846.1"/>
    </source>
</evidence>
<dbReference type="PANTHER" id="PTHR12697">
    <property type="entry name" value="PBS LYASE HEAT-LIKE PROTEIN"/>
    <property type="match status" value="1"/>
</dbReference>
<comment type="pathway">
    <text evidence="2 9">Protein modification; eIF5A hypusination.</text>
</comment>
<feature type="binding site" evidence="9">
    <location>
        <position position="118"/>
    </location>
    <ligand>
        <name>Fe cation</name>
        <dbReference type="ChEBI" id="CHEBI:24875"/>
        <label>1</label>
    </ligand>
</feature>
<feature type="binding site" evidence="9">
    <location>
        <position position="285"/>
    </location>
    <ligand>
        <name>Fe cation</name>
        <dbReference type="ChEBI" id="CHEBI:24875"/>
        <label>2</label>
    </ligand>
</feature>
<feature type="binding site" evidence="9">
    <location>
        <position position="252"/>
    </location>
    <ligand>
        <name>Fe cation</name>
        <dbReference type="ChEBI" id="CHEBI:24875"/>
        <label>2</label>
    </ligand>
</feature>
<comment type="function">
    <text evidence="9">Catalyzes the hydroxylation of the N(6)-(4-aminobutyl)-L-lysine intermediate to form hypusine, an essential post-translational modification only found in mature eIF-5A factor.</text>
</comment>
<comment type="catalytic activity">
    <reaction evidence="1 9">
        <text>[eIF5A protein]-deoxyhypusine + AH2 + O2 = [eIF5A protein]-hypusine + A + H2O</text>
        <dbReference type="Rhea" id="RHEA:14101"/>
        <dbReference type="Rhea" id="RHEA-COMP:10144"/>
        <dbReference type="Rhea" id="RHEA-COMP:12592"/>
        <dbReference type="ChEBI" id="CHEBI:13193"/>
        <dbReference type="ChEBI" id="CHEBI:15377"/>
        <dbReference type="ChEBI" id="CHEBI:15379"/>
        <dbReference type="ChEBI" id="CHEBI:17499"/>
        <dbReference type="ChEBI" id="CHEBI:82657"/>
        <dbReference type="ChEBI" id="CHEBI:91175"/>
        <dbReference type="EC" id="1.14.99.29"/>
    </reaction>
</comment>
<evidence type="ECO:0000256" key="9">
    <source>
        <dbReference type="HAMAP-Rule" id="MF_03101"/>
    </source>
</evidence>
<keyword evidence="4" id="KW-0677">Repeat</keyword>
<evidence type="ECO:0000256" key="2">
    <source>
        <dbReference type="ARBA" id="ARBA00005041"/>
    </source>
</evidence>
<feature type="binding site" evidence="9">
    <location>
        <position position="85"/>
    </location>
    <ligand>
        <name>Fe cation</name>
        <dbReference type="ChEBI" id="CHEBI:24875"/>
        <label>1</label>
    </ligand>
</feature>
<comment type="cofactor">
    <cofactor evidence="9">
        <name>Fe(2+)</name>
        <dbReference type="ChEBI" id="CHEBI:29033"/>
    </cofactor>
    <text evidence="9">Binds 2 Fe(2+) ions per subunit.</text>
</comment>
<dbReference type="EC" id="1.14.99.29" evidence="9"/>
<accession>A0A7S2RIA9</accession>
<feature type="binding site" evidence="9">
    <location>
        <position position="86"/>
    </location>
    <ligand>
        <name>Fe cation</name>
        <dbReference type="ChEBI" id="CHEBI:24875"/>
        <label>1</label>
    </ligand>
</feature>
<dbReference type="HAMAP" id="MF_03101">
    <property type="entry name" value="Deoxyhypusine_hydroxylase"/>
    <property type="match status" value="1"/>
</dbReference>
<keyword evidence="3 9" id="KW-0479">Metal-binding</keyword>
<dbReference type="InterPro" id="IPR011989">
    <property type="entry name" value="ARM-like"/>
</dbReference>
<reference evidence="10" key="1">
    <citation type="submission" date="2021-01" db="EMBL/GenBank/DDBJ databases">
        <authorList>
            <person name="Corre E."/>
            <person name="Pelletier E."/>
            <person name="Niang G."/>
            <person name="Scheremetjew M."/>
            <person name="Finn R."/>
            <person name="Kale V."/>
            <person name="Holt S."/>
            <person name="Cochrane G."/>
            <person name="Meng A."/>
            <person name="Brown T."/>
            <person name="Cohen L."/>
        </authorList>
    </citation>
    <scope>NUCLEOTIDE SEQUENCE</scope>
    <source>
        <strain evidence="10">CCMP1452</strain>
    </source>
</reference>
<keyword evidence="6 9" id="KW-0408">Iron</keyword>
<dbReference type="GO" id="GO:0046872">
    <property type="term" value="F:metal ion binding"/>
    <property type="evidence" value="ECO:0007669"/>
    <property type="project" value="UniProtKB-KW"/>
</dbReference>
<evidence type="ECO:0000256" key="6">
    <source>
        <dbReference type="ARBA" id="ARBA00023004"/>
    </source>
</evidence>
<dbReference type="InterPro" id="IPR027517">
    <property type="entry name" value="Deoxyhypusine_hydroxylase"/>
</dbReference>
<evidence type="ECO:0000256" key="8">
    <source>
        <dbReference type="ARBA" id="ARBA00023256"/>
    </source>
</evidence>
<sequence>MWEAPSLNKLQDAVASPANPIGMRMRAAYFLRQAYDNAVRNSGDDENDECKVHIDNNATTNIEDIVIETLGSGLKEIGHGSLLRHEFAYVMGQLRDERCCDYLEQVLSDNSDCIMVRHECGEALGAIGAQRSISVLEAAIKENPDSPEIGQTCEIALAHMKWKMGSSEDEEEPMACACMLSPYSSIDPAPPHPKHVNLSTEELGCILLDTSLPLFERYRAMFSLRNRGGSSAVIELGKALTSDTSSTLFRHEIAYVLGQMHHSASIEYLAESLRRQHEHQMVRHESAEALGAIEDKWEECEKLLLEFSEDADIVVRESCMVALDAADYWGHGNNAQTNENIDEEEIEIAASKNLSFVLQKAVTNGKSEFVNSLSKKAGSKNEVIHHHFNLAT</sequence>
<dbReference type="InterPro" id="IPR004155">
    <property type="entry name" value="PBS_lyase_HEAT"/>
</dbReference>
<evidence type="ECO:0000256" key="4">
    <source>
        <dbReference type="ARBA" id="ARBA00022737"/>
    </source>
</evidence>